<comment type="subcellular location">
    <subcellularLocation>
        <location evidence="1">Cell outer membrane</location>
    </subcellularLocation>
</comment>
<dbReference type="SUPFAM" id="SSF103088">
    <property type="entry name" value="OmpA-like"/>
    <property type="match status" value="1"/>
</dbReference>
<dbReference type="SUPFAM" id="SSF82171">
    <property type="entry name" value="DPP6 N-terminal domain-like"/>
    <property type="match status" value="1"/>
</dbReference>
<dbReference type="Pfam" id="PF07676">
    <property type="entry name" value="PD40"/>
    <property type="match status" value="2"/>
</dbReference>
<dbReference type="PROSITE" id="PS51123">
    <property type="entry name" value="OMPA_2"/>
    <property type="match status" value="1"/>
</dbReference>
<gene>
    <name evidence="6" type="ORF">SAMN05216283_101884</name>
</gene>
<dbReference type="Proteomes" id="UP000198964">
    <property type="component" value="Unassembled WGS sequence"/>
</dbReference>
<evidence type="ECO:0000256" key="2">
    <source>
        <dbReference type="ARBA" id="ARBA00023136"/>
    </source>
</evidence>
<dbReference type="PANTHER" id="PTHR30329">
    <property type="entry name" value="STATOR ELEMENT OF FLAGELLAR MOTOR COMPLEX"/>
    <property type="match status" value="1"/>
</dbReference>
<dbReference type="SUPFAM" id="SSF48452">
    <property type="entry name" value="TPR-like"/>
    <property type="match status" value="1"/>
</dbReference>
<evidence type="ECO:0000313" key="6">
    <source>
        <dbReference type="EMBL" id="SFE73711.1"/>
    </source>
</evidence>
<evidence type="ECO:0000313" key="7">
    <source>
        <dbReference type="Proteomes" id="UP000198964"/>
    </source>
</evidence>
<dbReference type="CDD" id="cd07185">
    <property type="entry name" value="OmpA_C-like"/>
    <property type="match status" value="1"/>
</dbReference>
<dbReference type="InterPro" id="IPR006665">
    <property type="entry name" value="OmpA-like"/>
</dbReference>
<dbReference type="InterPro" id="IPR011990">
    <property type="entry name" value="TPR-like_helical_dom_sf"/>
</dbReference>
<evidence type="ECO:0000256" key="3">
    <source>
        <dbReference type="ARBA" id="ARBA00023237"/>
    </source>
</evidence>
<dbReference type="Pfam" id="PF00691">
    <property type="entry name" value="OmpA"/>
    <property type="match status" value="1"/>
</dbReference>
<dbReference type="Gene3D" id="3.30.1330.60">
    <property type="entry name" value="OmpA-like domain"/>
    <property type="match status" value="1"/>
</dbReference>
<dbReference type="AlphaFoldDB" id="A0A1I2CZK9"/>
<keyword evidence="3" id="KW-0998">Cell outer membrane</keyword>
<reference evidence="6 7" key="1">
    <citation type="submission" date="2016-10" db="EMBL/GenBank/DDBJ databases">
        <authorList>
            <person name="de Groot N.N."/>
        </authorList>
    </citation>
    <scope>NUCLEOTIDE SEQUENCE [LARGE SCALE GENOMIC DNA]</scope>
    <source>
        <strain evidence="6 7">CGMCC 1.9156</strain>
    </source>
</reference>
<dbReference type="PANTHER" id="PTHR30329:SF21">
    <property type="entry name" value="LIPOPROTEIN YIAD-RELATED"/>
    <property type="match status" value="1"/>
</dbReference>
<feature type="domain" description="OmpA-like" evidence="5">
    <location>
        <begin position="525"/>
        <end position="647"/>
    </location>
</feature>
<dbReference type="Gene3D" id="1.25.40.10">
    <property type="entry name" value="Tetratricopeptide repeat domain"/>
    <property type="match status" value="1"/>
</dbReference>
<dbReference type="InterPro" id="IPR011659">
    <property type="entry name" value="WD40"/>
</dbReference>
<dbReference type="PRINTS" id="PR01021">
    <property type="entry name" value="OMPADOMAIN"/>
</dbReference>
<dbReference type="InterPro" id="IPR050330">
    <property type="entry name" value="Bact_OuterMem_StrucFunc"/>
</dbReference>
<name>A0A1I2CZK9_9BACT</name>
<proteinExistence type="predicted"/>
<dbReference type="GO" id="GO:0009279">
    <property type="term" value="C:cell outer membrane"/>
    <property type="evidence" value="ECO:0007669"/>
    <property type="project" value="UniProtKB-SubCell"/>
</dbReference>
<dbReference type="InterPro" id="IPR006664">
    <property type="entry name" value="OMP_bac"/>
</dbReference>
<evidence type="ECO:0000256" key="4">
    <source>
        <dbReference type="PROSITE-ProRule" id="PRU00473"/>
    </source>
</evidence>
<protein>
    <submittedName>
        <fullName evidence="6">WD40-like Beta Propeller Repeat</fullName>
    </submittedName>
</protein>
<keyword evidence="7" id="KW-1185">Reference proteome</keyword>
<organism evidence="6 7">
    <name type="scientific">Sunxiuqinia elliptica</name>
    <dbReference type="NCBI Taxonomy" id="655355"/>
    <lineage>
        <taxon>Bacteria</taxon>
        <taxon>Pseudomonadati</taxon>
        <taxon>Bacteroidota</taxon>
        <taxon>Bacteroidia</taxon>
        <taxon>Marinilabiliales</taxon>
        <taxon>Prolixibacteraceae</taxon>
        <taxon>Sunxiuqinia</taxon>
    </lineage>
</organism>
<evidence type="ECO:0000256" key="1">
    <source>
        <dbReference type="ARBA" id="ARBA00004442"/>
    </source>
</evidence>
<dbReference type="STRING" id="655355.SAMN05216283_101884"/>
<evidence type="ECO:0000259" key="5">
    <source>
        <dbReference type="PROSITE" id="PS51123"/>
    </source>
</evidence>
<accession>A0A1I2CZK9</accession>
<keyword evidence="2 4" id="KW-0472">Membrane</keyword>
<dbReference type="InterPro" id="IPR036737">
    <property type="entry name" value="OmpA-like_sf"/>
</dbReference>
<dbReference type="EMBL" id="FONW01000001">
    <property type="protein sequence ID" value="SFE73711.1"/>
    <property type="molecule type" value="Genomic_DNA"/>
</dbReference>
<sequence>MVIFLLAVCYSNQASAQKITIRMADKSYDEFAFVEAIDLYEFAYEKDPENTYVIRRLADSNRQLGNTEEVEKWLKLLIDRRKEEPEDLFAYSQALKSNGKYLEAEQWLQEYAELRPEDGRVNIQISLLEYIRFLHQDSARYDIRPVSLNTEGSELGATFYRNQIVFSSTHAGNGMIVRKYKWNELPYLDLFVGDRAPNGDIIHVKPFAPKLRTNYHDGPVSFDPRADKVYITRNNVGKSGLKKDDDGVVNLKILFGGKENDRWEYRGEFPFNSESYSTGHPAIDASGKVLYFASNMPGGYGGSDIYFSVFNDGFWSEPFNLGPKVNTQGNEFFPFISNDGVLYFSSNGHGGLGGLDVFSSVPEGGVFKEIENMGYPVNSPKDDFSFVLDETGTEGYLSSNRANGRGNDDIYYVKLNYIPVIIRGVARDRDTRDILVGAKISVANELGDTLFTSITPKDGQFEFEVNKGKDYIINGQKTYYFTNEAVVETQKLRQNDETFVELFLEMEAVDEDGYPEPKRMEEENGEPLQIIENDYVGFDIGRWEIESAAATTIDQLIEFLKKYPDMEIRIESHTDSRGDDEENMLLTKRRARAAFEYIRSKGIDPLRVGYEGFGETRLLNKCDDGVECSEAEHAVNMRTEVKVVRKGEYRGKRSKRNVFYF</sequence>